<dbReference type="Proteomes" id="UP001207930">
    <property type="component" value="Unassembled WGS sequence"/>
</dbReference>
<feature type="domain" description="Glycosyltransferase subfamily 4-like N-terminal" evidence="2">
    <location>
        <begin position="18"/>
        <end position="160"/>
    </location>
</feature>
<protein>
    <submittedName>
        <fullName evidence="3">Glycosyltransferase family 4 protein</fullName>
    </submittedName>
</protein>
<evidence type="ECO:0000313" key="3">
    <source>
        <dbReference type="EMBL" id="MCW1887313.1"/>
    </source>
</evidence>
<feature type="domain" description="Glycosyl transferase family 1" evidence="1">
    <location>
        <begin position="161"/>
        <end position="307"/>
    </location>
</feature>
<dbReference type="SUPFAM" id="SSF53756">
    <property type="entry name" value="UDP-Glycosyltransferase/glycogen phosphorylase"/>
    <property type="match status" value="1"/>
</dbReference>
<reference evidence="3 4" key="1">
    <citation type="submission" date="2022-10" db="EMBL/GenBank/DDBJ databases">
        <title>Luteolibacter flavescens strain MCCC 1K03193, whole genome shotgun sequencing project.</title>
        <authorList>
            <person name="Zhao G."/>
            <person name="Shen L."/>
        </authorList>
    </citation>
    <scope>NUCLEOTIDE SEQUENCE [LARGE SCALE GENOMIC DNA]</scope>
    <source>
        <strain evidence="3 4">MCCC 1K03193</strain>
    </source>
</reference>
<dbReference type="InterPro" id="IPR028098">
    <property type="entry name" value="Glyco_trans_4-like_N"/>
</dbReference>
<dbReference type="Pfam" id="PF00534">
    <property type="entry name" value="Glycos_transf_1"/>
    <property type="match status" value="1"/>
</dbReference>
<evidence type="ECO:0000259" key="1">
    <source>
        <dbReference type="Pfam" id="PF00534"/>
    </source>
</evidence>
<evidence type="ECO:0000259" key="2">
    <source>
        <dbReference type="Pfam" id="PF13439"/>
    </source>
</evidence>
<dbReference type="PANTHER" id="PTHR12526">
    <property type="entry name" value="GLYCOSYLTRANSFERASE"/>
    <property type="match status" value="1"/>
</dbReference>
<gene>
    <name evidence="3" type="ORF">OKA04_21425</name>
</gene>
<dbReference type="Gene3D" id="3.40.50.2000">
    <property type="entry name" value="Glycogen Phosphorylase B"/>
    <property type="match status" value="2"/>
</dbReference>
<name>A0ABT3FUP7_9BACT</name>
<accession>A0ABT3FUP7</accession>
<dbReference type="InterPro" id="IPR001296">
    <property type="entry name" value="Glyco_trans_1"/>
</dbReference>
<evidence type="ECO:0000313" key="4">
    <source>
        <dbReference type="Proteomes" id="UP001207930"/>
    </source>
</evidence>
<dbReference type="CDD" id="cd03802">
    <property type="entry name" value="GT4_AviGT4-like"/>
    <property type="match status" value="1"/>
</dbReference>
<dbReference type="Pfam" id="PF13439">
    <property type="entry name" value="Glyco_transf_4"/>
    <property type="match status" value="1"/>
</dbReference>
<dbReference type="RefSeq" id="WP_264503269.1">
    <property type="nucleotide sequence ID" value="NZ_JAPDDS010000016.1"/>
</dbReference>
<keyword evidence="4" id="KW-1185">Reference proteome</keyword>
<organism evidence="3 4">
    <name type="scientific">Luteolibacter flavescens</name>
    <dbReference type="NCBI Taxonomy" id="1859460"/>
    <lineage>
        <taxon>Bacteria</taxon>
        <taxon>Pseudomonadati</taxon>
        <taxon>Verrucomicrobiota</taxon>
        <taxon>Verrucomicrobiia</taxon>
        <taxon>Verrucomicrobiales</taxon>
        <taxon>Verrucomicrobiaceae</taxon>
        <taxon>Luteolibacter</taxon>
    </lineage>
</organism>
<proteinExistence type="predicted"/>
<sequence>MKILVIADPKIAVPPPQYGGAERIISYLCSEFHKLGHDVVLMAGPGSRLNGGELIVHHSPAPGKISRIHRRLLFHMTSMRQALTADVVLNFGRLDYLTPILASKIPLVCRFGNPVPQSQIDWLLARRSSNLRLIGVSLDQIKHLKSTAGWDVIYNSTDLEKFKFHPACSEPRYLAFLGRITHNKGADTAIRVARQAGLKLKIGGNIGDEAGDAEFFEKEIRPHLGEDVEWLGPVGDAAKQSLLGGAFATIFPIRWPEPFANVVVESLVCGTPVIATRCASTPEIITNGENGFLGDDEEALAGLVNRIPSVSRMTCRRGVEERFSAHGMARAYVRVIQELVEKGNAN</sequence>
<dbReference type="EMBL" id="JAPDDS010000016">
    <property type="protein sequence ID" value="MCW1887313.1"/>
    <property type="molecule type" value="Genomic_DNA"/>
</dbReference>
<dbReference type="PANTHER" id="PTHR12526:SF595">
    <property type="entry name" value="BLL5217 PROTEIN"/>
    <property type="match status" value="1"/>
</dbReference>
<comment type="caution">
    <text evidence="3">The sequence shown here is derived from an EMBL/GenBank/DDBJ whole genome shotgun (WGS) entry which is preliminary data.</text>
</comment>